<evidence type="ECO:0000259" key="1">
    <source>
        <dbReference type="Pfam" id="PF03869"/>
    </source>
</evidence>
<dbReference type="EMBL" id="JAHRID010000001">
    <property type="protein sequence ID" value="MBV2128143.1"/>
    <property type="molecule type" value="Genomic_DNA"/>
</dbReference>
<comment type="caution">
    <text evidence="2">The sequence shown here is derived from an EMBL/GenBank/DDBJ whole genome shotgun (WGS) entry which is preliminary data.</text>
</comment>
<evidence type="ECO:0000313" key="2">
    <source>
        <dbReference type="EMBL" id="MBV2128143.1"/>
    </source>
</evidence>
<name>A0ABS6MH46_9GAMM</name>
<organism evidence="2 3">
    <name type="scientific">Arsukibacterium indicum</name>
    <dbReference type="NCBI Taxonomy" id="2848612"/>
    <lineage>
        <taxon>Bacteria</taxon>
        <taxon>Pseudomonadati</taxon>
        <taxon>Pseudomonadota</taxon>
        <taxon>Gammaproteobacteria</taxon>
        <taxon>Chromatiales</taxon>
        <taxon>Chromatiaceae</taxon>
        <taxon>Arsukibacterium</taxon>
    </lineage>
</organism>
<feature type="domain" description="Arc-like DNA binding" evidence="1">
    <location>
        <begin position="10"/>
        <end position="47"/>
    </location>
</feature>
<dbReference type="Proteomes" id="UP000704611">
    <property type="component" value="Unassembled WGS sequence"/>
</dbReference>
<proteinExistence type="predicted"/>
<dbReference type="InterPro" id="IPR005569">
    <property type="entry name" value="Arc_DNA-bd_dom"/>
</dbReference>
<accession>A0ABS6MH46</accession>
<dbReference type="Pfam" id="PF03869">
    <property type="entry name" value="Arc"/>
    <property type="match status" value="1"/>
</dbReference>
<keyword evidence="3" id="KW-1185">Reference proteome</keyword>
<sequence>MPRKVTKGLMLRMPPEMHQVVKDIAKEQGRSLNAEMVYRLKQAYAADGVKLAAA</sequence>
<reference evidence="2 3" key="1">
    <citation type="submission" date="2021-06" db="EMBL/GenBank/DDBJ databases">
        <title>Rheinheimera indica sp. nov., isolated from deep-sea sediment.</title>
        <authorList>
            <person name="Wang Z."/>
            <person name="Zhang X.-Y."/>
        </authorList>
    </citation>
    <scope>NUCLEOTIDE SEQUENCE [LARGE SCALE GENOMIC DNA]</scope>
    <source>
        <strain evidence="2 3">SM2107</strain>
    </source>
</reference>
<keyword evidence="2" id="KW-0238">DNA-binding</keyword>
<protein>
    <submittedName>
        <fullName evidence="2">Arc family DNA-binding protein</fullName>
    </submittedName>
</protein>
<evidence type="ECO:0000313" key="3">
    <source>
        <dbReference type="Proteomes" id="UP000704611"/>
    </source>
</evidence>
<dbReference type="GO" id="GO:0003677">
    <property type="term" value="F:DNA binding"/>
    <property type="evidence" value="ECO:0007669"/>
    <property type="project" value="UniProtKB-KW"/>
</dbReference>
<gene>
    <name evidence="2" type="ORF">KQY15_03415</name>
</gene>